<proteinExistence type="inferred from homology"/>
<keyword evidence="8" id="KW-0675">Receptor</keyword>
<name>A0A8S9Z8R7_9TREM</name>
<gene>
    <name evidence="12" type="ORF">EG68_01220</name>
</gene>
<dbReference type="Gene3D" id="2.10.50.30">
    <property type="entry name" value="GPCR, family 3, nine cysteines domain"/>
    <property type="match status" value="1"/>
</dbReference>
<evidence type="ECO:0000256" key="10">
    <source>
        <dbReference type="ARBA" id="ARBA00023224"/>
    </source>
</evidence>
<keyword evidence="7" id="KW-0472">Membrane</keyword>
<evidence type="ECO:0000256" key="9">
    <source>
        <dbReference type="ARBA" id="ARBA00023180"/>
    </source>
</evidence>
<evidence type="ECO:0000256" key="1">
    <source>
        <dbReference type="ARBA" id="ARBA00004651"/>
    </source>
</evidence>
<dbReference type="GO" id="GO:0005886">
    <property type="term" value="C:plasma membrane"/>
    <property type="evidence" value="ECO:0007669"/>
    <property type="project" value="UniProtKB-SubCell"/>
</dbReference>
<evidence type="ECO:0000313" key="13">
    <source>
        <dbReference type="Proteomes" id="UP000822476"/>
    </source>
</evidence>
<accession>A0A8S9Z8R7</accession>
<keyword evidence="9" id="KW-0325">Glycoprotein</keyword>
<keyword evidence="5" id="KW-1133">Transmembrane helix</keyword>
<keyword evidence="4" id="KW-0812">Transmembrane</keyword>
<keyword evidence="10" id="KW-0807">Transducer</keyword>
<organism evidence="12 13">
    <name type="scientific">Paragonimus skrjabini miyazakii</name>
    <dbReference type="NCBI Taxonomy" id="59628"/>
    <lineage>
        <taxon>Eukaryota</taxon>
        <taxon>Metazoa</taxon>
        <taxon>Spiralia</taxon>
        <taxon>Lophotrochozoa</taxon>
        <taxon>Platyhelminthes</taxon>
        <taxon>Trematoda</taxon>
        <taxon>Digenea</taxon>
        <taxon>Plagiorchiida</taxon>
        <taxon>Troglotremata</taxon>
        <taxon>Troglotrematidae</taxon>
        <taxon>Paragonimus</taxon>
    </lineage>
</organism>
<evidence type="ECO:0000256" key="4">
    <source>
        <dbReference type="ARBA" id="ARBA00022692"/>
    </source>
</evidence>
<keyword evidence="13" id="KW-1185">Reference proteome</keyword>
<dbReference type="Pfam" id="PF07562">
    <property type="entry name" value="NCD3G"/>
    <property type="match status" value="1"/>
</dbReference>
<comment type="subcellular location">
    <subcellularLocation>
        <location evidence="1">Cell membrane</location>
        <topology evidence="1">Multi-pass membrane protein</topology>
    </subcellularLocation>
</comment>
<dbReference type="AlphaFoldDB" id="A0A8S9Z8R7"/>
<evidence type="ECO:0000256" key="8">
    <source>
        <dbReference type="ARBA" id="ARBA00023170"/>
    </source>
</evidence>
<protein>
    <recommendedName>
        <fullName evidence="11">GPCR family 3 nine cysteines domain-containing protein</fullName>
    </recommendedName>
</protein>
<evidence type="ECO:0000256" key="5">
    <source>
        <dbReference type="ARBA" id="ARBA00022989"/>
    </source>
</evidence>
<dbReference type="FunFam" id="2.10.50.30:FF:000001">
    <property type="entry name" value="metabotropic glutamate receptor 1"/>
    <property type="match status" value="1"/>
</dbReference>
<dbReference type="InterPro" id="IPR011500">
    <property type="entry name" value="GPCR_3_9-Cys_dom"/>
</dbReference>
<evidence type="ECO:0000256" key="3">
    <source>
        <dbReference type="ARBA" id="ARBA00022475"/>
    </source>
</evidence>
<dbReference type="InterPro" id="IPR038550">
    <property type="entry name" value="GPCR_3_9-Cys_sf"/>
</dbReference>
<feature type="domain" description="GPCR family 3 nine cysteines" evidence="11">
    <location>
        <begin position="76"/>
        <end position="126"/>
    </location>
</feature>
<reference evidence="12" key="1">
    <citation type="submission" date="2019-07" db="EMBL/GenBank/DDBJ databases">
        <title>Annotation for the trematode Paragonimus miyazaki's.</title>
        <authorList>
            <person name="Choi Y.-J."/>
        </authorList>
    </citation>
    <scope>NUCLEOTIDE SEQUENCE</scope>
    <source>
        <strain evidence="12">Japan</strain>
    </source>
</reference>
<dbReference type="InterPro" id="IPR050726">
    <property type="entry name" value="mGluR"/>
</dbReference>
<evidence type="ECO:0000313" key="12">
    <source>
        <dbReference type="EMBL" id="KAF7262160.1"/>
    </source>
</evidence>
<comment type="caution">
    <text evidence="12">The sequence shown here is derived from an EMBL/GenBank/DDBJ whole genome shotgun (WGS) entry which is preliminary data.</text>
</comment>
<evidence type="ECO:0000256" key="7">
    <source>
        <dbReference type="ARBA" id="ARBA00023136"/>
    </source>
</evidence>
<evidence type="ECO:0000256" key="6">
    <source>
        <dbReference type="ARBA" id="ARBA00023040"/>
    </source>
</evidence>
<dbReference type="PANTHER" id="PTHR24060">
    <property type="entry name" value="METABOTROPIC GLUTAMATE RECEPTOR"/>
    <property type="match status" value="1"/>
</dbReference>
<keyword evidence="6" id="KW-0297">G-protein coupled receptor</keyword>
<keyword evidence="3" id="KW-1003">Cell membrane</keyword>
<evidence type="ECO:0000259" key="11">
    <source>
        <dbReference type="Pfam" id="PF07562"/>
    </source>
</evidence>
<dbReference type="Proteomes" id="UP000822476">
    <property type="component" value="Unassembled WGS sequence"/>
</dbReference>
<sequence length="165" mass="19240">MSWKELQIFEMQFDIYNTEVRFDDNGDGYGQYSIYNYAWIPQTSQYDYRAVGDYQGEKLTMRARPIWPGGQSSRLPVSQCSEECGFAEIRRLDKKQQCCWSCEPCAENQRVVNVTHCETCEFQHWPTKNRTSCELLEFFLEVANGYPPFGELLEPNKGQRLLSSG</sequence>
<dbReference type="GO" id="GO:0004930">
    <property type="term" value="F:G protein-coupled receptor activity"/>
    <property type="evidence" value="ECO:0007669"/>
    <property type="project" value="UniProtKB-KW"/>
</dbReference>
<dbReference type="EMBL" id="JTDE01000152">
    <property type="protein sequence ID" value="KAF7262160.1"/>
    <property type="molecule type" value="Genomic_DNA"/>
</dbReference>
<dbReference type="SUPFAM" id="SSF53822">
    <property type="entry name" value="Periplasmic binding protein-like I"/>
    <property type="match status" value="1"/>
</dbReference>
<evidence type="ECO:0000256" key="2">
    <source>
        <dbReference type="ARBA" id="ARBA00007242"/>
    </source>
</evidence>
<dbReference type="InterPro" id="IPR028082">
    <property type="entry name" value="Peripla_BP_I"/>
</dbReference>
<dbReference type="OrthoDB" id="425344at2759"/>
<comment type="similarity">
    <text evidence="2">Belongs to the G-protein coupled receptor 3 family.</text>
</comment>